<proteinExistence type="predicted"/>
<evidence type="ECO:0000256" key="1">
    <source>
        <dbReference type="SAM" id="SignalP"/>
    </source>
</evidence>
<keyword evidence="1" id="KW-0732">Signal</keyword>
<feature type="chain" id="PRO_5040341148" evidence="1">
    <location>
        <begin position="20"/>
        <end position="132"/>
    </location>
</feature>
<feature type="signal peptide" evidence="1">
    <location>
        <begin position="1"/>
        <end position="19"/>
    </location>
</feature>
<evidence type="ECO:0000313" key="2">
    <source>
        <dbReference type="EMBL" id="KAH6874415.1"/>
    </source>
</evidence>
<organism evidence="2 3">
    <name type="scientific">Thelonectria olida</name>
    <dbReference type="NCBI Taxonomy" id="1576542"/>
    <lineage>
        <taxon>Eukaryota</taxon>
        <taxon>Fungi</taxon>
        <taxon>Dikarya</taxon>
        <taxon>Ascomycota</taxon>
        <taxon>Pezizomycotina</taxon>
        <taxon>Sordariomycetes</taxon>
        <taxon>Hypocreomycetidae</taxon>
        <taxon>Hypocreales</taxon>
        <taxon>Nectriaceae</taxon>
        <taxon>Thelonectria</taxon>
    </lineage>
</organism>
<gene>
    <name evidence="2" type="ORF">B0T10DRAFT_610698</name>
</gene>
<dbReference type="Proteomes" id="UP000777438">
    <property type="component" value="Unassembled WGS sequence"/>
</dbReference>
<keyword evidence="3" id="KW-1185">Reference proteome</keyword>
<dbReference type="OrthoDB" id="5091764at2759"/>
<comment type="caution">
    <text evidence="2">The sequence shown here is derived from an EMBL/GenBank/DDBJ whole genome shotgun (WGS) entry which is preliminary data.</text>
</comment>
<evidence type="ECO:0000313" key="3">
    <source>
        <dbReference type="Proteomes" id="UP000777438"/>
    </source>
</evidence>
<protein>
    <submittedName>
        <fullName evidence="2">Uncharacterized protein</fullName>
    </submittedName>
</protein>
<sequence length="132" mass="14425">MQFTSFFSAAVALATAATAAPMEARKASGLAVVNLVAVTSTDIRYQTMRDISVEFGKLTYIENVEVTEIRVKDVTITGKDIPKPKVDNVVCQRYLNEHGTKAGSELFTKKTPALIATNAIPLNWLLCYVVKN</sequence>
<dbReference type="EMBL" id="JAGPYM010000039">
    <property type="protein sequence ID" value="KAH6874415.1"/>
    <property type="molecule type" value="Genomic_DNA"/>
</dbReference>
<dbReference type="AlphaFoldDB" id="A0A9P8VT43"/>
<accession>A0A9P8VT43</accession>
<name>A0A9P8VT43_9HYPO</name>
<reference evidence="2 3" key="1">
    <citation type="journal article" date="2021" name="Nat. Commun.">
        <title>Genetic determinants of endophytism in the Arabidopsis root mycobiome.</title>
        <authorList>
            <person name="Mesny F."/>
            <person name="Miyauchi S."/>
            <person name="Thiergart T."/>
            <person name="Pickel B."/>
            <person name="Atanasova L."/>
            <person name="Karlsson M."/>
            <person name="Huettel B."/>
            <person name="Barry K.W."/>
            <person name="Haridas S."/>
            <person name="Chen C."/>
            <person name="Bauer D."/>
            <person name="Andreopoulos W."/>
            <person name="Pangilinan J."/>
            <person name="LaButti K."/>
            <person name="Riley R."/>
            <person name="Lipzen A."/>
            <person name="Clum A."/>
            <person name="Drula E."/>
            <person name="Henrissat B."/>
            <person name="Kohler A."/>
            <person name="Grigoriev I.V."/>
            <person name="Martin F.M."/>
            <person name="Hacquard S."/>
        </authorList>
    </citation>
    <scope>NUCLEOTIDE SEQUENCE [LARGE SCALE GENOMIC DNA]</scope>
    <source>
        <strain evidence="2 3">MPI-CAGE-CH-0241</strain>
    </source>
</reference>